<feature type="transmembrane region" description="Helical" evidence="1">
    <location>
        <begin position="12"/>
        <end position="32"/>
    </location>
</feature>
<feature type="transmembrane region" description="Helical" evidence="1">
    <location>
        <begin position="68"/>
        <end position="88"/>
    </location>
</feature>
<dbReference type="Pfam" id="PF01757">
    <property type="entry name" value="Acyl_transf_3"/>
    <property type="match status" value="1"/>
</dbReference>
<dbReference type="InterPro" id="IPR002656">
    <property type="entry name" value="Acyl_transf_3_dom"/>
</dbReference>
<feature type="transmembrane region" description="Helical" evidence="1">
    <location>
        <begin position="334"/>
        <end position="356"/>
    </location>
</feature>
<dbReference type="EMBL" id="CABVIH010000024">
    <property type="protein sequence ID" value="VVP33097.1"/>
    <property type="molecule type" value="Genomic_DNA"/>
</dbReference>
<evidence type="ECO:0000256" key="1">
    <source>
        <dbReference type="SAM" id="Phobius"/>
    </source>
</evidence>
<dbReference type="InterPro" id="IPR050879">
    <property type="entry name" value="Acyltransferase_3"/>
</dbReference>
<feature type="transmembrane region" description="Helical" evidence="1">
    <location>
        <begin position="184"/>
        <end position="203"/>
    </location>
</feature>
<evidence type="ECO:0000313" key="3">
    <source>
        <dbReference type="EMBL" id="VVP33097.1"/>
    </source>
</evidence>
<organism evidence="3 4">
    <name type="scientific">Pseudomonas fluorescens</name>
    <dbReference type="NCBI Taxonomy" id="294"/>
    <lineage>
        <taxon>Bacteria</taxon>
        <taxon>Pseudomonadati</taxon>
        <taxon>Pseudomonadota</taxon>
        <taxon>Gammaproteobacteria</taxon>
        <taxon>Pseudomonadales</taxon>
        <taxon>Pseudomonadaceae</taxon>
        <taxon>Pseudomonas</taxon>
    </lineage>
</organism>
<keyword evidence="1" id="KW-0472">Membrane</keyword>
<feature type="domain" description="Acyltransferase 3" evidence="2">
    <location>
        <begin position="10"/>
        <end position="353"/>
    </location>
</feature>
<evidence type="ECO:0000259" key="2">
    <source>
        <dbReference type="Pfam" id="PF01757"/>
    </source>
</evidence>
<sequence>MEPSGKVEFANTLRGLAAIFVVISHYYGVFWLRRDAAASLTHAPELPLNIFGVPNYISIINSWPSFNFGYFGVALFFLISGFVIPFSLRKGTGLSFLIGRGFRIVPTYMVGFTVTLLGVYFSVSYFSVSWPFTVSQVLVHYIPGLRDLLLSADIDGVVWTLEVEVKFYILCALAAPLFKARSPWVLAIPVALIAVYFSINGLLAGMSNSGSLNPIRYSSIMLPINFIVFMFVGVTLNLMYSCDIRERTGLFMVSFLFIGFCYLLQEGPAKAVLDMAWSYGLALVVFLFAYAFPMFFKSNRVFDFFASISYPLYVVHGVAGYVALRVLLDLGLKAWLSLIIVTACAIIVAWIIHEVIESRSQLIGKKIVGMVFGGSAKSAAA</sequence>
<feature type="transmembrane region" description="Helical" evidence="1">
    <location>
        <begin position="248"/>
        <end position="265"/>
    </location>
</feature>
<feature type="transmembrane region" description="Helical" evidence="1">
    <location>
        <begin position="308"/>
        <end position="328"/>
    </location>
</feature>
<protein>
    <recommendedName>
        <fullName evidence="2">Acyltransferase 3 domain-containing protein</fullName>
    </recommendedName>
</protein>
<dbReference type="RefSeq" id="WP_150781493.1">
    <property type="nucleotide sequence ID" value="NZ_CABVIH010000024.1"/>
</dbReference>
<reference evidence="3 4" key="1">
    <citation type="submission" date="2019-09" db="EMBL/GenBank/DDBJ databases">
        <authorList>
            <person name="Chandra G."/>
            <person name="Truman W A."/>
        </authorList>
    </citation>
    <scope>NUCLEOTIDE SEQUENCE [LARGE SCALE GENOMIC DNA]</scope>
    <source>
        <strain evidence="3">PS880</strain>
    </source>
</reference>
<gene>
    <name evidence="3" type="ORF">PS880_04443</name>
</gene>
<feature type="transmembrane region" description="Helical" evidence="1">
    <location>
        <begin position="108"/>
        <end position="128"/>
    </location>
</feature>
<keyword evidence="1" id="KW-0812">Transmembrane</keyword>
<dbReference type="Proteomes" id="UP000375525">
    <property type="component" value="Unassembled WGS sequence"/>
</dbReference>
<accession>A0A5E7N8V8</accession>
<feature type="transmembrane region" description="Helical" evidence="1">
    <location>
        <begin position="156"/>
        <end position="177"/>
    </location>
</feature>
<evidence type="ECO:0000313" key="4">
    <source>
        <dbReference type="Proteomes" id="UP000375525"/>
    </source>
</evidence>
<feature type="transmembrane region" description="Helical" evidence="1">
    <location>
        <begin position="277"/>
        <end position="296"/>
    </location>
</feature>
<keyword evidence="1" id="KW-1133">Transmembrane helix</keyword>
<dbReference type="PANTHER" id="PTHR23028">
    <property type="entry name" value="ACETYLTRANSFERASE"/>
    <property type="match status" value="1"/>
</dbReference>
<dbReference type="GO" id="GO:0016747">
    <property type="term" value="F:acyltransferase activity, transferring groups other than amino-acyl groups"/>
    <property type="evidence" value="ECO:0007669"/>
    <property type="project" value="InterPro"/>
</dbReference>
<dbReference type="OrthoDB" id="9767863at2"/>
<proteinExistence type="predicted"/>
<name>A0A5E7N8V8_PSEFL</name>
<feature type="transmembrane region" description="Helical" evidence="1">
    <location>
        <begin position="215"/>
        <end position="236"/>
    </location>
</feature>
<dbReference type="AlphaFoldDB" id="A0A5E7N8V8"/>